<reference evidence="1 2" key="1">
    <citation type="journal article" date="2024" name="G3 (Bethesda)">
        <title>Genome assembly of Hibiscus sabdariffa L. provides insights into metabolisms of medicinal natural products.</title>
        <authorList>
            <person name="Kim T."/>
        </authorList>
    </citation>
    <scope>NUCLEOTIDE SEQUENCE [LARGE SCALE GENOMIC DNA]</scope>
    <source>
        <strain evidence="1">TK-2024</strain>
        <tissue evidence="1">Old leaves</tissue>
    </source>
</reference>
<protein>
    <submittedName>
        <fullName evidence="1">Uncharacterized protein</fullName>
    </submittedName>
</protein>
<keyword evidence="2" id="KW-1185">Reference proteome</keyword>
<dbReference type="EMBL" id="JBBPBM010001264">
    <property type="protein sequence ID" value="KAK8485651.1"/>
    <property type="molecule type" value="Genomic_DNA"/>
</dbReference>
<gene>
    <name evidence="1" type="ORF">V6N12_073986</name>
</gene>
<dbReference type="Proteomes" id="UP001472677">
    <property type="component" value="Unassembled WGS sequence"/>
</dbReference>
<sequence length="75" mass="8365">MNTDRKSIRNSWFLPKTVVRSIAGQEGAMLSILLSRGLEMSNAALKKRRLSTRATAWGIFSTPSYPVLFQGHPES</sequence>
<accession>A0ABR1ZY39</accession>
<organism evidence="1 2">
    <name type="scientific">Hibiscus sabdariffa</name>
    <name type="common">roselle</name>
    <dbReference type="NCBI Taxonomy" id="183260"/>
    <lineage>
        <taxon>Eukaryota</taxon>
        <taxon>Viridiplantae</taxon>
        <taxon>Streptophyta</taxon>
        <taxon>Embryophyta</taxon>
        <taxon>Tracheophyta</taxon>
        <taxon>Spermatophyta</taxon>
        <taxon>Magnoliopsida</taxon>
        <taxon>eudicotyledons</taxon>
        <taxon>Gunneridae</taxon>
        <taxon>Pentapetalae</taxon>
        <taxon>rosids</taxon>
        <taxon>malvids</taxon>
        <taxon>Malvales</taxon>
        <taxon>Malvaceae</taxon>
        <taxon>Malvoideae</taxon>
        <taxon>Hibiscus</taxon>
    </lineage>
</organism>
<evidence type="ECO:0000313" key="2">
    <source>
        <dbReference type="Proteomes" id="UP001472677"/>
    </source>
</evidence>
<evidence type="ECO:0000313" key="1">
    <source>
        <dbReference type="EMBL" id="KAK8485651.1"/>
    </source>
</evidence>
<comment type="caution">
    <text evidence="1">The sequence shown here is derived from an EMBL/GenBank/DDBJ whole genome shotgun (WGS) entry which is preliminary data.</text>
</comment>
<name>A0ABR1ZY39_9ROSI</name>
<proteinExistence type="predicted"/>